<comment type="caution">
    <text evidence="4">The sequence shown here is derived from an EMBL/GenBank/DDBJ whole genome shotgun (WGS) entry which is preliminary data.</text>
</comment>
<accession>A0A919S394</accession>
<dbReference type="EMBL" id="BOQL01000003">
    <property type="protein sequence ID" value="GIM63275.1"/>
    <property type="molecule type" value="Genomic_DNA"/>
</dbReference>
<dbReference type="PANTHER" id="PTHR42760:SF129">
    <property type="entry name" value="OXIDOREDUCTASE"/>
    <property type="match status" value="1"/>
</dbReference>
<dbReference type="SUPFAM" id="SSF51735">
    <property type="entry name" value="NAD(P)-binding Rossmann-fold domains"/>
    <property type="match status" value="1"/>
</dbReference>
<evidence type="ECO:0000256" key="1">
    <source>
        <dbReference type="ARBA" id="ARBA00006484"/>
    </source>
</evidence>
<protein>
    <submittedName>
        <fullName evidence="4">Short-chain dehydrogenase</fullName>
    </submittedName>
</protein>
<dbReference type="InterPro" id="IPR036291">
    <property type="entry name" value="NAD(P)-bd_dom_sf"/>
</dbReference>
<dbReference type="GO" id="GO:0016616">
    <property type="term" value="F:oxidoreductase activity, acting on the CH-OH group of donors, NAD or NADP as acceptor"/>
    <property type="evidence" value="ECO:0007669"/>
    <property type="project" value="TreeGrafter"/>
</dbReference>
<name>A0A919S394_9ACTN</name>
<dbReference type="InterPro" id="IPR002347">
    <property type="entry name" value="SDR_fam"/>
</dbReference>
<evidence type="ECO:0000313" key="5">
    <source>
        <dbReference type="Proteomes" id="UP000681340"/>
    </source>
</evidence>
<dbReference type="Proteomes" id="UP000681340">
    <property type="component" value="Unassembled WGS sequence"/>
</dbReference>
<dbReference type="FunFam" id="3.40.50.720:FF:000084">
    <property type="entry name" value="Short-chain dehydrogenase reductase"/>
    <property type="match status" value="1"/>
</dbReference>
<reference evidence="4" key="1">
    <citation type="submission" date="2021-03" db="EMBL/GenBank/DDBJ databases">
        <title>Whole genome shotgun sequence of Actinoplanes auranticolor NBRC 12245.</title>
        <authorList>
            <person name="Komaki H."/>
            <person name="Tamura T."/>
        </authorList>
    </citation>
    <scope>NUCLEOTIDE SEQUENCE</scope>
    <source>
        <strain evidence="4">NBRC 12245</strain>
    </source>
</reference>
<gene>
    <name evidence="4" type="ORF">Aau02nite_02990</name>
</gene>
<feature type="region of interest" description="Disordered" evidence="3">
    <location>
        <begin position="1"/>
        <end position="63"/>
    </location>
</feature>
<proteinExistence type="inferred from homology"/>
<evidence type="ECO:0000313" key="4">
    <source>
        <dbReference type="EMBL" id="GIM63275.1"/>
    </source>
</evidence>
<dbReference type="AlphaFoldDB" id="A0A919S394"/>
<dbReference type="GO" id="GO:0030497">
    <property type="term" value="P:fatty acid elongation"/>
    <property type="evidence" value="ECO:0007669"/>
    <property type="project" value="TreeGrafter"/>
</dbReference>
<dbReference type="RefSeq" id="WP_212986450.1">
    <property type="nucleotide sequence ID" value="NZ_BAABEA010000017.1"/>
</dbReference>
<sequence length="315" mass="32620">MVFDARTASGSRSRRDATRPAAGRRPRSAAPSSEPEQDLGPDPVAESGHAQDDPVTEPEEGPVTLRLDGKVALVTGAGSPDGIGYATARRLRDLGARVAIVSTTRRIHERASELGVTGFVADLTDEAEVGALADAVVDQLGDVEVLVNNAGLASRTSPEVLRPVAQLTYDEWRAEIDRNLSTAFLCSRAFVGGMSEQGWGRIVNLAATAGPINALPTEAAYAAAKSGVVGLTRALAMELVADGINVNCVAPGTIYTAASTVTEIKQGLGTPIGRPGTPDEVAAAIAFLCSPAASYITGQMLVVDGGNSVREAEFR</sequence>
<dbReference type="PANTHER" id="PTHR42760">
    <property type="entry name" value="SHORT-CHAIN DEHYDROGENASES/REDUCTASES FAMILY MEMBER"/>
    <property type="match status" value="1"/>
</dbReference>
<dbReference type="PRINTS" id="PR00080">
    <property type="entry name" value="SDRFAMILY"/>
</dbReference>
<evidence type="ECO:0000256" key="2">
    <source>
        <dbReference type="ARBA" id="ARBA00023002"/>
    </source>
</evidence>
<evidence type="ECO:0000256" key="3">
    <source>
        <dbReference type="SAM" id="MobiDB-lite"/>
    </source>
</evidence>
<organism evidence="4 5">
    <name type="scientific">Actinoplanes auranticolor</name>
    <dbReference type="NCBI Taxonomy" id="47988"/>
    <lineage>
        <taxon>Bacteria</taxon>
        <taxon>Bacillati</taxon>
        <taxon>Actinomycetota</taxon>
        <taxon>Actinomycetes</taxon>
        <taxon>Micromonosporales</taxon>
        <taxon>Micromonosporaceae</taxon>
        <taxon>Actinoplanes</taxon>
    </lineage>
</organism>
<dbReference type="Gene3D" id="3.40.50.720">
    <property type="entry name" value="NAD(P)-binding Rossmann-like Domain"/>
    <property type="match status" value="1"/>
</dbReference>
<comment type="similarity">
    <text evidence="1">Belongs to the short-chain dehydrogenases/reductases (SDR) family.</text>
</comment>
<dbReference type="PRINTS" id="PR00081">
    <property type="entry name" value="GDHRDH"/>
</dbReference>
<keyword evidence="5" id="KW-1185">Reference proteome</keyword>
<keyword evidence="2" id="KW-0560">Oxidoreductase</keyword>
<dbReference type="Pfam" id="PF13561">
    <property type="entry name" value="adh_short_C2"/>
    <property type="match status" value="1"/>
</dbReference>